<name>A0A3P6UQL2_LITSI</name>
<evidence type="ECO:0000313" key="2">
    <source>
        <dbReference type="Proteomes" id="UP000277928"/>
    </source>
</evidence>
<accession>A0A3P6UQL2</accession>
<gene>
    <name evidence="1" type="ORF">NLS_LOCUS4631</name>
</gene>
<dbReference type="AlphaFoldDB" id="A0A3P6UQL2"/>
<dbReference type="EMBL" id="UYRX01000305">
    <property type="protein sequence ID" value="VDK79711.1"/>
    <property type="molecule type" value="Genomic_DNA"/>
</dbReference>
<reference evidence="1 2" key="1">
    <citation type="submission" date="2018-08" db="EMBL/GenBank/DDBJ databases">
        <authorList>
            <person name="Laetsch R D."/>
            <person name="Stevens L."/>
            <person name="Kumar S."/>
            <person name="Blaxter L. M."/>
        </authorList>
    </citation>
    <scope>NUCLEOTIDE SEQUENCE [LARGE SCALE GENOMIC DNA]</scope>
</reference>
<proteinExistence type="predicted"/>
<keyword evidence="2" id="KW-1185">Reference proteome</keyword>
<dbReference type="Proteomes" id="UP000277928">
    <property type="component" value="Unassembled WGS sequence"/>
</dbReference>
<evidence type="ECO:0000313" key="1">
    <source>
        <dbReference type="EMBL" id="VDK79711.1"/>
    </source>
</evidence>
<protein>
    <submittedName>
        <fullName evidence="1">Uncharacterized protein</fullName>
    </submittedName>
</protein>
<organism evidence="1 2">
    <name type="scientific">Litomosoides sigmodontis</name>
    <name type="common">Filarial nematode worm</name>
    <dbReference type="NCBI Taxonomy" id="42156"/>
    <lineage>
        <taxon>Eukaryota</taxon>
        <taxon>Metazoa</taxon>
        <taxon>Ecdysozoa</taxon>
        <taxon>Nematoda</taxon>
        <taxon>Chromadorea</taxon>
        <taxon>Rhabditida</taxon>
        <taxon>Spirurina</taxon>
        <taxon>Spiruromorpha</taxon>
        <taxon>Filarioidea</taxon>
        <taxon>Onchocercidae</taxon>
        <taxon>Litomosoides</taxon>
    </lineage>
</organism>
<sequence>MLRKPNSSVSLELETLLISSSHLAISLQRPMRQNTKASGCCLLNFRGTAIRNPHVRLFRVILTNIGLSKYIIIRAQLDSATGVKCVATCFPIALIKVHLKFNTNVMQT</sequence>